<evidence type="ECO:0000256" key="1">
    <source>
        <dbReference type="SAM" id="Coils"/>
    </source>
</evidence>
<protein>
    <submittedName>
        <fullName evidence="2">Uncharacterized protein</fullName>
    </submittedName>
</protein>
<feature type="coiled-coil region" evidence="1">
    <location>
        <begin position="70"/>
        <end position="117"/>
    </location>
</feature>
<dbReference type="Proteomes" id="UP000220797">
    <property type="component" value="Unassembled WGS sequence"/>
</dbReference>
<dbReference type="VEuPathDB" id="PlasmoDB:PGAL8A_00533300"/>
<keyword evidence="3" id="KW-1185">Reference proteome</keyword>
<dbReference type="GeneID" id="39733866"/>
<sequence>MNKKKSSRINVLNQKIEEKIKKEKKNNNKINNEVMKLINKEVIIDYCTNQKSNAKLILNRYLNIIKYLMKENLNLKKIIERNKLEDAQKDDIIIKHENELKKKNDIINDLINKLEGDILKENIKICDNSEPHESEMLIQENDNSTKVKSKKLIDLIKKNNSINSEVKQNIYLTNCHLNDNIKENDNYIGNSSLNYENENSKFTQYNEKNYIKKYLKDENNNSILKKKNYSSEYTLININKPIEKKHYESELHQIYTYNSFNKEKNLGKKKSSIFIREERNELLKDEKLNQKGNNNLKENSLKFFVNNNNKLHDDDECIDELNYLINNKSSIEKFENYSKKYEMEYKNINAQNDFIKEELYYSNLFQNEKKLSKTPMENKEYYMENSKMSDTYVKKKSINITMDNFDEKKENIDKNPKELPNKQIHDNSYYAKVKDENNIYINSGDESNTNIENRTNKNLVNKNMIYVNNDIRINNKLNENDYGDIYNKKNSNLSEKENKSDLEDANYEDLENIMSTILKLRKKS</sequence>
<evidence type="ECO:0000313" key="2">
    <source>
        <dbReference type="EMBL" id="CRG97755.1"/>
    </source>
</evidence>
<reference evidence="2" key="1">
    <citation type="submission" date="2015-04" db="EMBL/GenBank/DDBJ databases">
        <authorList>
            <consortium name="Pathogen Informatics"/>
        </authorList>
    </citation>
    <scope>NUCLEOTIDE SEQUENCE [LARGE SCALE GENOMIC DNA]</scope>
    <source>
        <strain evidence="2">8A</strain>
    </source>
</reference>
<dbReference type="RefSeq" id="XP_028530556.1">
    <property type="nucleotide sequence ID" value="XM_028674177.1"/>
</dbReference>
<organism evidence="2 3">
    <name type="scientific">Plasmodium gallinaceum</name>
    <dbReference type="NCBI Taxonomy" id="5849"/>
    <lineage>
        <taxon>Eukaryota</taxon>
        <taxon>Sar</taxon>
        <taxon>Alveolata</taxon>
        <taxon>Apicomplexa</taxon>
        <taxon>Aconoidasida</taxon>
        <taxon>Haemosporida</taxon>
        <taxon>Plasmodiidae</taxon>
        <taxon>Plasmodium</taxon>
        <taxon>Plasmodium (Haemamoeba)</taxon>
    </lineage>
</organism>
<gene>
    <name evidence="2" type="ORF">PGAL8A_00533300</name>
</gene>
<dbReference type="OrthoDB" id="378086at2759"/>
<dbReference type="AlphaFoldDB" id="A0A1J1H2P3"/>
<accession>A0A1J1H2P3</accession>
<comment type="caution">
    <text evidence="2">The sequence shown here is derived from an EMBL/GenBank/DDBJ whole genome shotgun (WGS) entry which is preliminary data.</text>
</comment>
<name>A0A1J1H2P3_PLAGA</name>
<proteinExistence type="predicted"/>
<feature type="coiled-coil region" evidence="1">
    <location>
        <begin position="331"/>
        <end position="358"/>
    </location>
</feature>
<dbReference type="EMBL" id="CVMV01000110">
    <property type="protein sequence ID" value="CRG97755.1"/>
    <property type="molecule type" value="Genomic_DNA"/>
</dbReference>
<evidence type="ECO:0000313" key="3">
    <source>
        <dbReference type="Proteomes" id="UP000220797"/>
    </source>
</evidence>
<dbReference type="OMA" id="NIMFTIL"/>
<keyword evidence="1" id="KW-0175">Coiled coil</keyword>
<feature type="coiled-coil region" evidence="1">
    <location>
        <begin position="13"/>
        <end position="40"/>
    </location>
</feature>